<evidence type="ECO:0000313" key="2">
    <source>
        <dbReference type="Proteomes" id="UP001239111"/>
    </source>
</evidence>
<proteinExistence type="predicted"/>
<name>A0ACC2NZG5_9HYME</name>
<protein>
    <submittedName>
        <fullName evidence="1">Uncharacterized protein</fullName>
    </submittedName>
</protein>
<evidence type="ECO:0000313" key="1">
    <source>
        <dbReference type="EMBL" id="KAJ8676580.1"/>
    </source>
</evidence>
<comment type="caution">
    <text evidence="1">The sequence shown here is derived from an EMBL/GenBank/DDBJ whole genome shotgun (WGS) entry which is preliminary data.</text>
</comment>
<reference evidence="1" key="1">
    <citation type="submission" date="2023-04" db="EMBL/GenBank/DDBJ databases">
        <title>A chromosome-level genome assembly of the parasitoid wasp Eretmocerus hayati.</title>
        <authorList>
            <person name="Zhong Y."/>
            <person name="Liu S."/>
            <person name="Liu Y."/>
        </authorList>
    </citation>
    <scope>NUCLEOTIDE SEQUENCE</scope>
    <source>
        <strain evidence="1">ZJU_SS_LIU_2023</strain>
    </source>
</reference>
<gene>
    <name evidence="1" type="ORF">QAD02_012367</name>
</gene>
<dbReference type="EMBL" id="CM056742">
    <property type="protein sequence ID" value="KAJ8676580.1"/>
    <property type="molecule type" value="Genomic_DNA"/>
</dbReference>
<sequence>MEMGNTADEEENERKLLADTSDDEDAAAEAEVRLIESTLAQNPYDYEAHKLLIEKLHQMGELDRLRLARENMSSKYPLTPEIWLAWLRDEMKLAMTLEQKIAVTELCERAVTDYLSVEIWLEYVQFSTGLGTEKETTEKIRNLFERALTAAGLHVMKGALIWDAFREFETFIVLMMDTNDAGKNDQINRIGKLYRRQLACPLIGMEKTYEEYEIWRSSEGCNCTEDDKVLKSGYERALTQLNERIPFEEKLELSESKSEQFDAYKAYIMKEKQIGDPGRVTVLYERAITDLCLESSLWMDYLQYVESHIKIDDITEKLFIRAVRNVPWCVKIWQNWIRFYEKKKAPLSDLQKLVENALAVGFSSPEEFKSLWVTYLEYLRRKIDGDSEDEKKQIEILRNAFNRACDHLATFGLEGDPNCEILQFWARFEAIHANDMEKARSLWADIMSQGHSDLAASWLEYISLERCYGDTKHLRKLFQKALASVKDWPESIANAWLNFERDEGTLEQMEMCELKSKERLDKVAEERKKSQRFVGTQEDTSITKKAPKRKMEDTGRWKNLGATSKVARVEKAPKVATKRNSDQAKHEVSTSSHKTEPKIAPPPGYDGANEEKMEDDSHSAPEVDHKITIFVSNLDYTASEGDIREALIPVGPITQFRMIKDYKGRSKGYCYVQLSSPEAVEEALKLDRTRINGRPMFISRCDPDKTSRTPQFKYKTELEKNKLFVKGLSPSTSKEDLEEIFKVHGTLKDVRIVTYRNGHSKGLAYVEFEDENSASKALVATDGMTIADKVVSVAISQPPQRKATGAVDDIRSLGGSSTSRTTFGNPKTVLSMIPRTVTRNVLNNKGEEVSKNGVPPPKTNADFRNMLLKK</sequence>
<dbReference type="Proteomes" id="UP001239111">
    <property type="component" value="Chromosome 2"/>
</dbReference>
<accession>A0ACC2NZG5</accession>
<keyword evidence="2" id="KW-1185">Reference proteome</keyword>
<organism evidence="1 2">
    <name type="scientific">Eretmocerus hayati</name>
    <dbReference type="NCBI Taxonomy" id="131215"/>
    <lineage>
        <taxon>Eukaryota</taxon>
        <taxon>Metazoa</taxon>
        <taxon>Ecdysozoa</taxon>
        <taxon>Arthropoda</taxon>
        <taxon>Hexapoda</taxon>
        <taxon>Insecta</taxon>
        <taxon>Pterygota</taxon>
        <taxon>Neoptera</taxon>
        <taxon>Endopterygota</taxon>
        <taxon>Hymenoptera</taxon>
        <taxon>Apocrita</taxon>
        <taxon>Proctotrupomorpha</taxon>
        <taxon>Chalcidoidea</taxon>
        <taxon>Aphelinidae</taxon>
        <taxon>Aphelininae</taxon>
        <taxon>Eretmocerus</taxon>
    </lineage>
</organism>